<proteinExistence type="predicted"/>
<dbReference type="AlphaFoldDB" id="A0A1G2D5L4"/>
<feature type="compositionally biased region" description="Basic and acidic residues" evidence="1">
    <location>
        <begin position="61"/>
        <end position="82"/>
    </location>
</feature>
<organism evidence="2 3">
    <name type="scientific">Candidatus Lloydbacteria bacterium RIFCSPHIGHO2_02_FULL_51_22</name>
    <dbReference type="NCBI Taxonomy" id="1798663"/>
    <lineage>
        <taxon>Bacteria</taxon>
        <taxon>Candidatus Lloydiibacteriota</taxon>
    </lineage>
</organism>
<name>A0A1G2D5L4_9BACT</name>
<dbReference type="Proteomes" id="UP000178099">
    <property type="component" value="Unassembled WGS sequence"/>
</dbReference>
<evidence type="ECO:0000256" key="1">
    <source>
        <dbReference type="SAM" id="MobiDB-lite"/>
    </source>
</evidence>
<gene>
    <name evidence="2" type="ORF">A3D67_01530</name>
</gene>
<accession>A0A1G2D5L4</accession>
<evidence type="ECO:0000313" key="2">
    <source>
        <dbReference type="EMBL" id="OGZ08926.1"/>
    </source>
</evidence>
<reference evidence="2 3" key="1">
    <citation type="journal article" date="2016" name="Nat. Commun.">
        <title>Thousands of microbial genomes shed light on interconnected biogeochemical processes in an aquifer system.</title>
        <authorList>
            <person name="Anantharaman K."/>
            <person name="Brown C.T."/>
            <person name="Hug L.A."/>
            <person name="Sharon I."/>
            <person name="Castelle C.J."/>
            <person name="Probst A.J."/>
            <person name="Thomas B.C."/>
            <person name="Singh A."/>
            <person name="Wilkins M.J."/>
            <person name="Karaoz U."/>
            <person name="Brodie E.L."/>
            <person name="Williams K.H."/>
            <person name="Hubbard S.S."/>
            <person name="Banfield J.F."/>
        </authorList>
    </citation>
    <scope>NUCLEOTIDE SEQUENCE [LARGE SCALE GENOMIC DNA]</scope>
</reference>
<sequence>MGQPDRPFGVYDTRKSENHIFSLRAEIFGKRGPTSAIHRGPNKPFGRTFPRSQHRNQGKAHGSEIGEKTELPPHIRKDAGAY</sequence>
<evidence type="ECO:0000313" key="3">
    <source>
        <dbReference type="Proteomes" id="UP000178099"/>
    </source>
</evidence>
<dbReference type="EMBL" id="MHLN01000055">
    <property type="protein sequence ID" value="OGZ08926.1"/>
    <property type="molecule type" value="Genomic_DNA"/>
</dbReference>
<feature type="region of interest" description="Disordered" evidence="1">
    <location>
        <begin position="31"/>
        <end position="82"/>
    </location>
</feature>
<comment type="caution">
    <text evidence="2">The sequence shown here is derived from an EMBL/GenBank/DDBJ whole genome shotgun (WGS) entry which is preliminary data.</text>
</comment>
<protein>
    <submittedName>
        <fullName evidence="2">Uncharacterized protein</fullName>
    </submittedName>
</protein>